<evidence type="ECO:0000313" key="2">
    <source>
        <dbReference type="Proteomes" id="UP001145114"/>
    </source>
</evidence>
<comment type="caution">
    <text evidence="1">The sequence shown here is derived from an EMBL/GenBank/DDBJ whole genome shotgun (WGS) entry which is preliminary data.</text>
</comment>
<feature type="non-terminal residue" evidence="1">
    <location>
        <position position="186"/>
    </location>
</feature>
<keyword evidence="2" id="KW-1185">Reference proteome</keyword>
<proteinExistence type="predicted"/>
<dbReference type="EMBL" id="JAMZIH010009804">
    <property type="protein sequence ID" value="KAJ1669599.1"/>
    <property type="molecule type" value="Genomic_DNA"/>
</dbReference>
<sequence>MQRVYLHVGLSHEEQRMIELLARHEITTEDMARSLVGDGKGKGKDTVLIRSDRQVAVTDDLGIGSNAAVNGKQQRWEPVSALDADDSGKVDETSSKDGSDGIDDLMSQLASHNVNSPSKHTNFDNDKDDSPSPKYLPLQAASDSEPEGDFWISDRDEFTNVRQDVDRDRDSGETANQQQERARNDQ</sequence>
<gene>
    <name evidence="1" type="ORF">EV182_008684</name>
</gene>
<name>A0ACC1H9I2_9FUNG</name>
<organism evidence="1 2">
    <name type="scientific">Spiromyces aspiralis</name>
    <dbReference type="NCBI Taxonomy" id="68401"/>
    <lineage>
        <taxon>Eukaryota</taxon>
        <taxon>Fungi</taxon>
        <taxon>Fungi incertae sedis</taxon>
        <taxon>Zoopagomycota</taxon>
        <taxon>Kickxellomycotina</taxon>
        <taxon>Kickxellomycetes</taxon>
        <taxon>Kickxellales</taxon>
        <taxon>Kickxellaceae</taxon>
        <taxon>Spiromyces</taxon>
    </lineage>
</organism>
<evidence type="ECO:0000313" key="1">
    <source>
        <dbReference type="EMBL" id="KAJ1669599.1"/>
    </source>
</evidence>
<reference evidence="1" key="1">
    <citation type="submission" date="2022-06" db="EMBL/GenBank/DDBJ databases">
        <title>Phylogenomic reconstructions and comparative analyses of Kickxellomycotina fungi.</title>
        <authorList>
            <person name="Reynolds N.K."/>
            <person name="Stajich J.E."/>
            <person name="Barry K."/>
            <person name="Grigoriev I.V."/>
            <person name="Crous P."/>
            <person name="Smith M.E."/>
        </authorList>
    </citation>
    <scope>NUCLEOTIDE SEQUENCE</scope>
    <source>
        <strain evidence="1">RSA 2271</strain>
    </source>
</reference>
<accession>A0ACC1H9I2</accession>
<dbReference type="Proteomes" id="UP001145114">
    <property type="component" value="Unassembled WGS sequence"/>
</dbReference>
<protein>
    <submittedName>
        <fullName evidence="1">Uncharacterized protein</fullName>
    </submittedName>
</protein>